<feature type="transmembrane region" description="Helical" evidence="1">
    <location>
        <begin position="12"/>
        <end position="29"/>
    </location>
</feature>
<accession>A0A2L1KLG2</accession>
<evidence type="ECO:0008006" key="3">
    <source>
        <dbReference type="Google" id="ProtNLM"/>
    </source>
</evidence>
<keyword evidence="1" id="KW-0472">Membrane</keyword>
<keyword evidence="2" id="KW-0614">Plasmid</keyword>
<keyword evidence="1" id="KW-1133">Transmembrane helix</keyword>
<dbReference type="AlphaFoldDB" id="A0A2L1KLG2"/>
<feature type="transmembrane region" description="Helical" evidence="1">
    <location>
        <begin position="41"/>
        <end position="59"/>
    </location>
</feature>
<organism evidence="2">
    <name type="scientific">Pseudomonas aeruginosa</name>
    <dbReference type="NCBI Taxonomy" id="287"/>
    <lineage>
        <taxon>Bacteria</taxon>
        <taxon>Pseudomonadati</taxon>
        <taxon>Pseudomonadota</taxon>
        <taxon>Gammaproteobacteria</taxon>
        <taxon>Pseudomonadales</taxon>
        <taxon>Pseudomonadaceae</taxon>
        <taxon>Pseudomonas</taxon>
    </lineage>
</organism>
<proteinExistence type="predicted"/>
<feature type="transmembrane region" description="Helical" evidence="1">
    <location>
        <begin position="106"/>
        <end position="124"/>
    </location>
</feature>
<reference evidence="2" key="1">
    <citation type="submission" date="2017-06" db="EMBL/GenBank/DDBJ databases">
        <title>Complete sequence of plasmid in Pseudomonas aeruginosa.</title>
        <authorList>
            <person name="Zhan Z."/>
            <person name="Feng J."/>
            <person name="Zhao Y."/>
            <person name="Luo W."/>
            <person name="Jiang X."/>
            <person name="Yuan M."/>
            <person name="Liang L."/>
            <person name="Zhao Y."/>
            <person name="Zhou D."/>
        </authorList>
    </citation>
    <scope>NUCLEOTIDE SEQUENCE</scope>
    <source>
        <strain evidence="2">60512</strain>
        <plasmid evidence="2">p60512-NR</plasmid>
    </source>
</reference>
<name>A0A2L1KLG2_PSEAI</name>
<sequence length="170" mass="19452">MDEQMKLSFHQHIALFWMIGAPGVFAPVIENAKRPDAGAVMAWGVAIVAVMILFTPLLLRCPPFRRWYGRTDALSERQRQALAERGLRRYYQTAFDDGYVPRVMPYVWRIIWTVGGLMAVTAVLPTNTGRPAFDALVVFSTWYPIGVMLLVFASRPLGRLIRQRAQERRK</sequence>
<feature type="transmembrane region" description="Helical" evidence="1">
    <location>
        <begin position="136"/>
        <end position="154"/>
    </location>
</feature>
<protein>
    <recommendedName>
        <fullName evidence="3">Transposase</fullName>
    </recommendedName>
</protein>
<dbReference type="EMBL" id="MF344579">
    <property type="protein sequence ID" value="AVE23344.1"/>
    <property type="molecule type" value="Genomic_DNA"/>
</dbReference>
<evidence type="ECO:0000313" key="2">
    <source>
        <dbReference type="EMBL" id="AVE23344.1"/>
    </source>
</evidence>
<keyword evidence="1" id="KW-0812">Transmembrane</keyword>
<geneLocation type="plasmid" evidence="2">
    <name>p60512-NR</name>
</geneLocation>
<evidence type="ECO:0000256" key="1">
    <source>
        <dbReference type="SAM" id="Phobius"/>
    </source>
</evidence>